<dbReference type="Proteomes" id="UP000595437">
    <property type="component" value="Chromosome 21"/>
</dbReference>
<feature type="non-terminal residue" evidence="1">
    <location>
        <position position="1"/>
    </location>
</feature>
<dbReference type="EMBL" id="CP045910">
    <property type="protein sequence ID" value="QQP31658.1"/>
    <property type="molecule type" value="Genomic_DNA"/>
</dbReference>
<protein>
    <submittedName>
        <fullName evidence="1">Uncharacterized protein</fullName>
    </submittedName>
</protein>
<evidence type="ECO:0000313" key="1">
    <source>
        <dbReference type="EMBL" id="QQP31658.1"/>
    </source>
</evidence>
<proteinExistence type="predicted"/>
<accession>A0A7T8GL57</accession>
<dbReference type="AlphaFoldDB" id="A0A7T8GL57"/>
<organism evidence="1 2">
    <name type="scientific">Caligus rogercresseyi</name>
    <name type="common">Sea louse</name>
    <dbReference type="NCBI Taxonomy" id="217165"/>
    <lineage>
        <taxon>Eukaryota</taxon>
        <taxon>Metazoa</taxon>
        <taxon>Ecdysozoa</taxon>
        <taxon>Arthropoda</taxon>
        <taxon>Crustacea</taxon>
        <taxon>Multicrustacea</taxon>
        <taxon>Hexanauplia</taxon>
        <taxon>Copepoda</taxon>
        <taxon>Siphonostomatoida</taxon>
        <taxon>Caligidae</taxon>
        <taxon>Caligus</taxon>
    </lineage>
</organism>
<keyword evidence="2" id="KW-1185">Reference proteome</keyword>
<evidence type="ECO:0000313" key="2">
    <source>
        <dbReference type="Proteomes" id="UP000595437"/>
    </source>
</evidence>
<name>A0A7T8GL57_CALRO</name>
<gene>
    <name evidence="1" type="ORF">FKW44_025334</name>
</gene>
<reference evidence="2" key="1">
    <citation type="submission" date="2021-01" db="EMBL/GenBank/DDBJ databases">
        <title>Caligus Genome Assembly.</title>
        <authorList>
            <person name="Gallardo-Escarate C."/>
        </authorList>
    </citation>
    <scope>NUCLEOTIDE SEQUENCE [LARGE SCALE GENOMIC DNA]</scope>
</reference>
<sequence length="60" mass="6665">KVQIHLLVDLHPSSTKNTGVFFPSDVTPTHTMKRGWLLPLKVVLDSTGMPSVFQAKTQSF</sequence>